<gene>
    <name evidence="1" type="ORF">P873_12600</name>
</gene>
<evidence type="ECO:0000313" key="2">
    <source>
        <dbReference type="Proteomes" id="UP000029391"/>
    </source>
</evidence>
<name>A0A091BBE1_9GAMM</name>
<dbReference type="RefSeq" id="WP_026816346.1">
    <property type="nucleotide sequence ID" value="NZ_AUFF01000002.1"/>
</dbReference>
<accession>A0A091BBE1</accession>
<reference evidence="1 2" key="1">
    <citation type="submission" date="2013-09" db="EMBL/GenBank/DDBJ databases">
        <title>Genome sequencing of Arenimonas composti.</title>
        <authorList>
            <person name="Chen F."/>
            <person name="Wang G."/>
        </authorList>
    </citation>
    <scope>NUCLEOTIDE SEQUENCE [LARGE SCALE GENOMIC DNA]</scope>
    <source>
        <strain evidence="1 2">TR7-09</strain>
    </source>
</reference>
<keyword evidence="2" id="KW-1185">Reference proteome</keyword>
<dbReference type="OrthoDB" id="6059304at2"/>
<sequence length="361" mass="39453">MKLLLIEDEADFIEDLVQLADGAATVLAPGDVGLLMRELPGEGPAEDQLADILGGIIREHQIDLVVLDSDLTHAKGELQAQSGYRAALHQLGMPVCRYQKGGSETQFTWWKRLNRAMSEGADAIWVPRAMVSGDRMDELVPWLQDICTGFQTLSQRLEAAPQLLQAKSDLGPADVLALLLDKPNAMVDLLGYTSHSLLFFAAADEPSDVRTPSQRYATRLGYWLYNYVLTFPGPILPAGAAAAFLNLDQDSFNLEAVQTLVEPARYSGPFGQTERYYWRSDLMQLLEAHGGDLARAPALADAALTRLDPDDPGAEVYWCVLSQAPVLASETAPNPEWIPIGAVQSRVKQSKLDELGPLLSI</sequence>
<dbReference type="EMBL" id="AWXU01000043">
    <property type="protein sequence ID" value="KFN49046.1"/>
    <property type="molecule type" value="Genomic_DNA"/>
</dbReference>
<dbReference type="Proteomes" id="UP000029391">
    <property type="component" value="Unassembled WGS sequence"/>
</dbReference>
<dbReference type="STRING" id="1121013.GCA_000426365_00909"/>
<dbReference type="AlphaFoldDB" id="A0A091BBE1"/>
<dbReference type="eggNOG" id="ENOG502ZJK7">
    <property type="taxonomic scope" value="Bacteria"/>
</dbReference>
<protein>
    <submittedName>
        <fullName evidence="1">Uncharacterized protein</fullName>
    </submittedName>
</protein>
<proteinExistence type="predicted"/>
<evidence type="ECO:0000313" key="1">
    <source>
        <dbReference type="EMBL" id="KFN49046.1"/>
    </source>
</evidence>
<comment type="caution">
    <text evidence="1">The sequence shown here is derived from an EMBL/GenBank/DDBJ whole genome shotgun (WGS) entry which is preliminary data.</text>
</comment>
<organism evidence="1 2">
    <name type="scientific">Arenimonas composti TR7-09 = DSM 18010</name>
    <dbReference type="NCBI Taxonomy" id="1121013"/>
    <lineage>
        <taxon>Bacteria</taxon>
        <taxon>Pseudomonadati</taxon>
        <taxon>Pseudomonadota</taxon>
        <taxon>Gammaproteobacteria</taxon>
        <taxon>Lysobacterales</taxon>
        <taxon>Lysobacteraceae</taxon>
        <taxon>Arenimonas</taxon>
    </lineage>
</organism>